<reference evidence="4 5" key="1">
    <citation type="submission" date="2018-06" db="EMBL/GenBank/DDBJ databases">
        <title>A transcriptomic atlas of mushroom development highlights an independent origin of complex multicellularity.</title>
        <authorList>
            <consortium name="DOE Joint Genome Institute"/>
            <person name="Krizsan K."/>
            <person name="Almasi E."/>
            <person name="Merenyi Z."/>
            <person name="Sahu N."/>
            <person name="Viragh M."/>
            <person name="Koszo T."/>
            <person name="Mondo S."/>
            <person name="Kiss B."/>
            <person name="Balint B."/>
            <person name="Kues U."/>
            <person name="Barry K."/>
            <person name="Hegedus J.C."/>
            <person name="Henrissat B."/>
            <person name="Johnson J."/>
            <person name="Lipzen A."/>
            <person name="Ohm R."/>
            <person name="Nagy I."/>
            <person name="Pangilinan J."/>
            <person name="Yan J."/>
            <person name="Xiong Y."/>
            <person name="Grigoriev I.V."/>
            <person name="Hibbett D.S."/>
            <person name="Nagy L.G."/>
        </authorList>
    </citation>
    <scope>NUCLEOTIDE SEQUENCE [LARGE SCALE GENOMIC DNA]</scope>
    <source>
        <strain evidence="4 5">SZMC22713</strain>
    </source>
</reference>
<dbReference type="FunFam" id="3.30.70.360:FF:000004">
    <property type="entry name" value="Peptidase M20 domain-containing protein 2"/>
    <property type="match status" value="1"/>
</dbReference>
<keyword evidence="5" id="KW-1185">Reference proteome</keyword>
<dbReference type="EMBL" id="ML170159">
    <property type="protein sequence ID" value="TDL27595.1"/>
    <property type="molecule type" value="Genomic_DNA"/>
</dbReference>
<sequence length="533" mass="57459">MSDAPGCFSSLKTLVLRRTPKVHKGSPLAEIIEDASVKESKQTKAVQLESPTVEPNSTSSPPAYSVIDNGLYRPEVLKTIQTTVDRLDPDLRELGMKIHDHPELAFHESYAHHQLTSFMSSRGFKVTPRYNGLTTAWRAEFSYGKGGRVLGVNSEMDALPGIGHACGHNLIAMAGVGVALAAKAAMEKHGISGKVVLLGTPAEEGGGGKIILIERGAYKDMDVCVMCHPSPGPLHSTSLGSSSALQSITVEFFGHTAHAAAAPWEGQNALDAAFLAYSAISVLRQQIKPTHRVHGIVEGKNWAPNIIPDYAKMRWMVRAPSKEEVDELRERVKACFEAAALATACKVEIKLGRPHYELVQNPTLAEGFSASAKELGVETIPVGTGASTDFGNVTYELPSLHPGFSIPTEPNGGNHTPAFTNAAGKKEAFDATMVIIKALAHTGVRALDDDMFFKAVGDTTKKLFAHSYMLFRLEIALRIVAELYSGNMTLNITIGHNFPRIPIVLFLCNIFSPSSAGCIRCILPRLAVYSHSL</sequence>
<dbReference type="InterPro" id="IPR017439">
    <property type="entry name" value="Amidohydrolase"/>
</dbReference>
<dbReference type="SUPFAM" id="SSF53187">
    <property type="entry name" value="Zn-dependent exopeptidases"/>
    <property type="match status" value="1"/>
</dbReference>
<proteinExistence type="inferred from homology"/>
<dbReference type="InterPro" id="IPR011650">
    <property type="entry name" value="Peptidase_M20_dimer"/>
</dbReference>
<dbReference type="Proteomes" id="UP000294933">
    <property type="component" value="Unassembled WGS sequence"/>
</dbReference>
<dbReference type="InterPro" id="IPR002933">
    <property type="entry name" value="Peptidase_M20"/>
</dbReference>
<gene>
    <name evidence="4" type="ORF">BD410DRAFT_713804</name>
</gene>
<dbReference type="CDD" id="cd05672">
    <property type="entry name" value="M20_ACY1L2-like"/>
    <property type="match status" value="1"/>
</dbReference>
<name>A0A4Y7QJL1_9AGAM</name>
<dbReference type="PANTHER" id="PTHR30575">
    <property type="entry name" value="PEPTIDASE M20"/>
    <property type="match status" value="1"/>
</dbReference>
<accession>A0A4Y7QJL1</accession>
<evidence type="ECO:0000256" key="2">
    <source>
        <dbReference type="SAM" id="MobiDB-lite"/>
    </source>
</evidence>
<dbReference type="GO" id="GO:0016805">
    <property type="term" value="F:dipeptidase activity"/>
    <property type="evidence" value="ECO:0007669"/>
    <property type="project" value="TreeGrafter"/>
</dbReference>
<dbReference type="Pfam" id="PF07687">
    <property type="entry name" value="M20_dimer"/>
    <property type="match status" value="1"/>
</dbReference>
<dbReference type="NCBIfam" id="TIGR01891">
    <property type="entry name" value="amidohydrolases"/>
    <property type="match status" value="1"/>
</dbReference>
<feature type="compositionally biased region" description="Polar residues" evidence="2">
    <location>
        <begin position="43"/>
        <end position="62"/>
    </location>
</feature>
<dbReference type="OrthoDB" id="6119954at2759"/>
<dbReference type="Pfam" id="PF01546">
    <property type="entry name" value="Peptidase_M20"/>
    <property type="match status" value="1"/>
</dbReference>
<evidence type="ECO:0000313" key="5">
    <source>
        <dbReference type="Proteomes" id="UP000294933"/>
    </source>
</evidence>
<keyword evidence="4" id="KW-0378">Hydrolase</keyword>
<dbReference type="SUPFAM" id="SSF55031">
    <property type="entry name" value="Bacterial exopeptidase dimerisation domain"/>
    <property type="match status" value="1"/>
</dbReference>
<evidence type="ECO:0000313" key="4">
    <source>
        <dbReference type="EMBL" id="TDL27595.1"/>
    </source>
</evidence>
<dbReference type="PANTHER" id="PTHR30575:SF0">
    <property type="entry name" value="XAA-ARG DIPEPTIDASE"/>
    <property type="match status" value="1"/>
</dbReference>
<evidence type="ECO:0000259" key="3">
    <source>
        <dbReference type="Pfam" id="PF07687"/>
    </source>
</evidence>
<dbReference type="VEuPathDB" id="FungiDB:BD410DRAFT_713804"/>
<evidence type="ECO:0000256" key="1">
    <source>
        <dbReference type="ARBA" id="ARBA00006247"/>
    </source>
</evidence>
<feature type="region of interest" description="Disordered" evidence="2">
    <location>
        <begin position="39"/>
        <end position="65"/>
    </location>
</feature>
<dbReference type="STRING" id="50990.A0A4Y7QJL1"/>
<dbReference type="AlphaFoldDB" id="A0A4Y7QJL1"/>
<organism evidence="4 5">
    <name type="scientific">Rickenella mellea</name>
    <dbReference type="NCBI Taxonomy" id="50990"/>
    <lineage>
        <taxon>Eukaryota</taxon>
        <taxon>Fungi</taxon>
        <taxon>Dikarya</taxon>
        <taxon>Basidiomycota</taxon>
        <taxon>Agaricomycotina</taxon>
        <taxon>Agaricomycetes</taxon>
        <taxon>Hymenochaetales</taxon>
        <taxon>Rickenellaceae</taxon>
        <taxon>Rickenella</taxon>
    </lineage>
</organism>
<comment type="similarity">
    <text evidence="1">Belongs to the peptidase M20A family.</text>
</comment>
<dbReference type="Gene3D" id="3.30.70.360">
    <property type="match status" value="1"/>
</dbReference>
<protein>
    <submittedName>
        <fullName evidence="4">Amidohydrolase</fullName>
    </submittedName>
</protein>
<dbReference type="InterPro" id="IPR036264">
    <property type="entry name" value="Bact_exopeptidase_dim_dom"/>
</dbReference>
<dbReference type="InterPro" id="IPR052030">
    <property type="entry name" value="Peptidase_M20/M20A_hydrolases"/>
</dbReference>
<feature type="domain" description="Peptidase M20 dimerisation" evidence="3">
    <location>
        <begin position="247"/>
        <end position="341"/>
    </location>
</feature>
<dbReference type="Gene3D" id="3.40.630.10">
    <property type="entry name" value="Zn peptidases"/>
    <property type="match status" value="1"/>
</dbReference>